<dbReference type="InterPro" id="IPR036047">
    <property type="entry name" value="F-box-like_dom_sf"/>
</dbReference>
<proteinExistence type="predicted"/>
<dbReference type="SUPFAM" id="SSF81383">
    <property type="entry name" value="F-box domain"/>
    <property type="match status" value="1"/>
</dbReference>
<dbReference type="EMBL" id="JAAAXW010001361">
    <property type="protein sequence ID" value="KAF9535223.1"/>
    <property type="molecule type" value="Genomic_DNA"/>
</dbReference>
<dbReference type="Pfam" id="PF12937">
    <property type="entry name" value="F-box-like"/>
    <property type="match status" value="1"/>
</dbReference>
<dbReference type="PROSITE" id="PS50181">
    <property type="entry name" value="FBOX"/>
    <property type="match status" value="1"/>
</dbReference>
<protein>
    <recommendedName>
        <fullName evidence="1">F-box domain-containing protein</fullName>
    </recommendedName>
</protein>
<gene>
    <name evidence="2" type="ORF">EC957_001900</name>
</gene>
<sequence length="58" mass="6820">MYPSTRPSRLLVLEPAHKRVPVEVWEQIFSFLYPSQLSRISMVNKNFNSIVSLLKVWS</sequence>
<evidence type="ECO:0000313" key="3">
    <source>
        <dbReference type="Proteomes" id="UP000723463"/>
    </source>
</evidence>
<evidence type="ECO:0000313" key="2">
    <source>
        <dbReference type="EMBL" id="KAF9535223.1"/>
    </source>
</evidence>
<dbReference type="Gene3D" id="1.20.1280.50">
    <property type="match status" value="1"/>
</dbReference>
<evidence type="ECO:0000259" key="1">
    <source>
        <dbReference type="PROSITE" id="PS50181"/>
    </source>
</evidence>
<dbReference type="Proteomes" id="UP000723463">
    <property type="component" value="Unassembled WGS sequence"/>
</dbReference>
<dbReference type="InterPro" id="IPR001810">
    <property type="entry name" value="F-box_dom"/>
</dbReference>
<feature type="domain" description="F-box" evidence="1">
    <location>
        <begin position="14"/>
        <end position="58"/>
    </location>
</feature>
<comment type="caution">
    <text evidence="2">The sequence shown here is derived from an EMBL/GenBank/DDBJ whole genome shotgun (WGS) entry which is preliminary data.</text>
</comment>
<accession>A0A9P6ESB8</accession>
<name>A0A9P6ESB8_9FUNG</name>
<dbReference type="AlphaFoldDB" id="A0A9P6ESB8"/>
<feature type="non-terminal residue" evidence="2">
    <location>
        <position position="58"/>
    </location>
</feature>
<reference evidence="2" key="1">
    <citation type="journal article" date="2020" name="Fungal Divers.">
        <title>Resolving the Mortierellaceae phylogeny through synthesis of multi-gene phylogenetics and phylogenomics.</title>
        <authorList>
            <person name="Vandepol N."/>
            <person name="Liber J."/>
            <person name="Desiro A."/>
            <person name="Na H."/>
            <person name="Kennedy M."/>
            <person name="Barry K."/>
            <person name="Grigoriev I.V."/>
            <person name="Miller A.N."/>
            <person name="O'Donnell K."/>
            <person name="Stajich J.E."/>
            <person name="Bonito G."/>
        </authorList>
    </citation>
    <scope>NUCLEOTIDE SEQUENCE</scope>
    <source>
        <strain evidence="2">NRRL 2591</strain>
    </source>
</reference>
<keyword evidence="3" id="KW-1185">Reference proteome</keyword>
<dbReference type="CDD" id="cd09917">
    <property type="entry name" value="F-box_SF"/>
    <property type="match status" value="1"/>
</dbReference>
<organism evidence="2 3">
    <name type="scientific">Mortierella hygrophila</name>
    <dbReference type="NCBI Taxonomy" id="979708"/>
    <lineage>
        <taxon>Eukaryota</taxon>
        <taxon>Fungi</taxon>
        <taxon>Fungi incertae sedis</taxon>
        <taxon>Mucoromycota</taxon>
        <taxon>Mortierellomycotina</taxon>
        <taxon>Mortierellomycetes</taxon>
        <taxon>Mortierellales</taxon>
        <taxon>Mortierellaceae</taxon>
        <taxon>Mortierella</taxon>
    </lineage>
</organism>